<sequence>MYTIAHTQDQANGFDYIEIENPEKTVYAKIFLNLGASLQELTLDGHPLIKDLHPLTYNNTYASSVLFPFANRIKDGKYSFQGETYAFDINEEPLNNALHGLVYNKTFKLAKQHVAHNAAEVILVYSETDPVEGFPFKYTIQLTYSLTKNGLDLRVSVKNEDTKPFPFTLGWHPYFLSDNLYKSSLSFDADKTLVFDDRNITTGLKDIEKSEVFCVEDKTLDDCFVLNSNQFTFNTPKYRFEITSSSIENNFLQLYTPPHKNTIAIEPTTGVSDSFNNGLGLQTLEPKQIYSISWILKIIN</sequence>
<comment type="cofactor">
    <cofactor evidence="1">
        <name>Ca(2+)</name>
        <dbReference type="ChEBI" id="CHEBI:29108"/>
    </cofactor>
</comment>
<comment type="caution">
    <text evidence="4">The sequence shown here is derived from an EMBL/GenBank/DDBJ whole genome shotgun (WGS) entry which is preliminary data.</text>
</comment>
<evidence type="ECO:0000313" key="5">
    <source>
        <dbReference type="Proteomes" id="UP001500954"/>
    </source>
</evidence>
<accession>A0ABP6XT74</accession>
<dbReference type="InterPro" id="IPR008183">
    <property type="entry name" value="Aldose_1/G6P_1-epimerase"/>
</dbReference>
<keyword evidence="3" id="KW-0106">Calcium</keyword>
<dbReference type="InterPro" id="IPR014718">
    <property type="entry name" value="GH-type_carb-bd"/>
</dbReference>
<dbReference type="InterPro" id="IPR011013">
    <property type="entry name" value="Gal_mutarotase_sf_dom"/>
</dbReference>
<protein>
    <submittedName>
        <fullName evidence="4">Aldose 1-epimerase</fullName>
    </submittedName>
</protein>
<evidence type="ECO:0000313" key="4">
    <source>
        <dbReference type="EMBL" id="GAA3572207.1"/>
    </source>
</evidence>
<dbReference type="PANTHER" id="PTHR10091:SF0">
    <property type="entry name" value="GALACTOSE MUTAROTASE"/>
    <property type="match status" value="1"/>
</dbReference>
<dbReference type="PANTHER" id="PTHR10091">
    <property type="entry name" value="ALDOSE-1-EPIMERASE"/>
    <property type="match status" value="1"/>
</dbReference>
<name>A0ABP6XT74_9FLAO</name>
<proteinExistence type="predicted"/>
<evidence type="ECO:0000256" key="3">
    <source>
        <dbReference type="ARBA" id="ARBA00022837"/>
    </source>
</evidence>
<gene>
    <name evidence="4" type="ORF">GCM10022395_21940</name>
</gene>
<organism evidence="4 5">
    <name type="scientific">Snuella lapsa</name>
    <dbReference type="NCBI Taxonomy" id="870481"/>
    <lineage>
        <taxon>Bacteria</taxon>
        <taxon>Pseudomonadati</taxon>
        <taxon>Bacteroidota</taxon>
        <taxon>Flavobacteriia</taxon>
        <taxon>Flavobacteriales</taxon>
        <taxon>Flavobacteriaceae</taxon>
        <taxon>Snuella</taxon>
    </lineage>
</organism>
<dbReference type="CDD" id="cd01081">
    <property type="entry name" value="Aldose_epim"/>
    <property type="match status" value="1"/>
</dbReference>
<comment type="subunit">
    <text evidence="2">Monomer.</text>
</comment>
<keyword evidence="5" id="KW-1185">Reference proteome</keyword>
<dbReference type="RefSeq" id="WP_345006104.1">
    <property type="nucleotide sequence ID" value="NZ_BAABCY010000061.1"/>
</dbReference>
<evidence type="ECO:0000256" key="1">
    <source>
        <dbReference type="ARBA" id="ARBA00001913"/>
    </source>
</evidence>
<reference evidence="5" key="1">
    <citation type="journal article" date="2019" name="Int. J. Syst. Evol. Microbiol.">
        <title>The Global Catalogue of Microorganisms (GCM) 10K type strain sequencing project: providing services to taxonomists for standard genome sequencing and annotation.</title>
        <authorList>
            <consortium name="The Broad Institute Genomics Platform"/>
            <consortium name="The Broad Institute Genome Sequencing Center for Infectious Disease"/>
            <person name="Wu L."/>
            <person name="Ma J."/>
        </authorList>
    </citation>
    <scope>NUCLEOTIDE SEQUENCE [LARGE SCALE GENOMIC DNA]</scope>
    <source>
        <strain evidence="5">JCM 17111</strain>
    </source>
</reference>
<dbReference type="EMBL" id="BAABCY010000061">
    <property type="protein sequence ID" value="GAA3572207.1"/>
    <property type="molecule type" value="Genomic_DNA"/>
</dbReference>
<dbReference type="Pfam" id="PF01263">
    <property type="entry name" value="Aldose_epim"/>
    <property type="match status" value="1"/>
</dbReference>
<dbReference type="Gene3D" id="2.70.98.10">
    <property type="match status" value="1"/>
</dbReference>
<dbReference type="Proteomes" id="UP001500954">
    <property type="component" value="Unassembled WGS sequence"/>
</dbReference>
<dbReference type="SUPFAM" id="SSF74650">
    <property type="entry name" value="Galactose mutarotase-like"/>
    <property type="match status" value="1"/>
</dbReference>
<evidence type="ECO:0000256" key="2">
    <source>
        <dbReference type="ARBA" id="ARBA00011245"/>
    </source>
</evidence>